<dbReference type="AlphaFoldDB" id="A0A517P8V3"/>
<evidence type="ECO:0000313" key="3">
    <source>
        <dbReference type="EMBL" id="QDT15797.1"/>
    </source>
</evidence>
<dbReference type="RefSeq" id="WP_145358701.1">
    <property type="nucleotide sequence ID" value="NZ_CP036265.1"/>
</dbReference>
<evidence type="ECO:0000313" key="4">
    <source>
        <dbReference type="Proteomes" id="UP000318741"/>
    </source>
</evidence>
<dbReference type="KEGG" id="acaf:CA12_18910"/>
<accession>A0A517P8V3</accession>
<feature type="region of interest" description="Disordered" evidence="1">
    <location>
        <begin position="102"/>
        <end position="124"/>
    </location>
</feature>
<protein>
    <submittedName>
        <fullName evidence="3">Uncharacterized protein</fullName>
    </submittedName>
</protein>
<evidence type="ECO:0000256" key="2">
    <source>
        <dbReference type="SAM" id="Phobius"/>
    </source>
</evidence>
<dbReference type="Proteomes" id="UP000318741">
    <property type="component" value="Chromosome"/>
</dbReference>
<proteinExistence type="predicted"/>
<feature type="transmembrane region" description="Helical" evidence="2">
    <location>
        <begin position="6"/>
        <end position="30"/>
    </location>
</feature>
<feature type="transmembrane region" description="Helical" evidence="2">
    <location>
        <begin position="46"/>
        <end position="65"/>
    </location>
</feature>
<gene>
    <name evidence="3" type="ORF">CA12_18910</name>
</gene>
<reference evidence="3 4" key="1">
    <citation type="submission" date="2019-02" db="EMBL/GenBank/DDBJ databases">
        <title>Deep-cultivation of Planctomycetes and their phenomic and genomic characterization uncovers novel biology.</title>
        <authorList>
            <person name="Wiegand S."/>
            <person name="Jogler M."/>
            <person name="Boedeker C."/>
            <person name="Pinto D."/>
            <person name="Vollmers J."/>
            <person name="Rivas-Marin E."/>
            <person name="Kohn T."/>
            <person name="Peeters S.H."/>
            <person name="Heuer A."/>
            <person name="Rast P."/>
            <person name="Oberbeckmann S."/>
            <person name="Bunk B."/>
            <person name="Jeske O."/>
            <person name="Meyerdierks A."/>
            <person name="Storesund J.E."/>
            <person name="Kallscheuer N."/>
            <person name="Luecker S."/>
            <person name="Lage O.M."/>
            <person name="Pohl T."/>
            <person name="Merkel B.J."/>
            <person name="Hornburger P."/>
            <person name="Mueller R.-W."/>
            <person name="Bruemmer F."/>
            <person name="Labrenz M."/>
            <person name="Spormann A.M."/>
            <person name="Op den Camp H."/>
            <person name="Overmann J."/>
            <person name="Amann R."/>
            <person name="Jetten M.S.M."/>
            <person name="Mascher T."/>
            <person name="Medema M.H."/>
            <person name="Devos D.P."/>
            <person name="Kaster A.-K."/>
            <person name="Ovreas L."/>
            <person name="Rohde M."/>
            <person name="Galperin M.Y."/>
            <person name="Jogler C."/>
        </authorList>
    </citation>
    <scope>NUCLEOTIDE SEQUENCE [LARGE SCALE GENOMIC DNA]</scope>
    <source>
        <strain evidence="3 4">CA12</strain>
    </source>
</reference>
<evidence type="ECO:0000256" key="1">
    <source>
        <dbReference type="SAM" id="MobiDB-lite"/>
    </source>
</evidence>
<keyword evidence="2" id="KW-0812">Transmembrane</keyword>
<keyword evidence="4" id="KW-1185">Reference proteome</keyword>
<name>A0A517P8V3_9PLAN</name>
<keyword evidence="2" id="KW-1133">Transmembrane helix</keyword>
<feature type="transmembrane region" description="Helical" evidence="2">
    <location>
        <begin position="71"/>
        <end position="96"/>
    </location>
</feature>
<keyword evidence="2" id="KW-0472">Membrane</keyword>
<dbReference type="EMBL" id="CP036265">
    <property type="protein sequence ID" value="QDT15797.1"/>
    <property type="molecule type" value="Genomic_DNA"/>
</dbReference>
<organism evidence="3 4">
    <name type="scientific">Alienimonas californiensis</name>
    <dbReference type="NCBI Taxonomy" id="2527989"/>
    <lineage>
        <taxon>Bacteria</taxon>
        <taxon>Pseudomonadati</taxon>
        <taxon>Planctomycetota</taxon>
        <taxon>Planctomycetia</taxon>
        <taxon>Planctomycetales</taxon>
        <taxon>Planctomycetaceae</taxon>
        <taxon>Alienimonas</taxon>
    </lineage>
</organism>
<sequence>MSDRWLSPLSVSAAVALMGIWTAGLVVAYLQGERSGERPPGTRRRIVGGALGLSFASLPLLAPFLRDSAALVLAGTVVVTHQLAAGLTFSGTLAAWRAAERREPPAVAPPAVASGLEDGGGAAR</sequence>